<evidence type="ECO:0000313" key="1">
    <source>
        <dbReference type="EMBL" id="KAF7267823.1"/>
    </source>
</evidence>
<reference evidence="1" key="1">
    <citation type="submission" date="2020-08" db="EMBL/GenBank/DDBJ databases">
        <title>Genome sequencing and assembly of the red palm weevil Rhynchophorus ferrugineus.</title>
        <authorList>
            <person name="Dias G.B."/>
            <person name="Bergman C.M."/>
            <person name="Manee M."/>
        </authorList>
    </citation>
    <scope>NUCLEOTIDE SEQUENCE</scope>
    <source>
        <strain evidence="1">AA-2017</strain>
        <tissue evidence="1">Whole larva</tissue>
    </source>
</reference>
<protein>
    <submittedName>
        <fullName evidence="1">Uncharacterized protein</fullName>
    </submittedName>
</protein>
<gene>
    <name evidence="1" type="ORF">GWI33_018983</name>
</gene>
<comment type="caution">
    <text evidence="1">The sequence shown here is derived from an EMBL/GenBank/DDBJ whole genome shotgun (WGS) entry which is preliminary data.</text>
</comment>
<proteinExistence type="predicted"/>
<dbReference type="AlphaFoldDB" id="A0A834M1T6"/>
<sequence>MRGSAFFLRAGTIPGLGTDPPPIRGREIAGFPRPERHLCAVTEAGIACEPGLRRDLAGNRNIALPSPGDPLSRLRVCHGDLALTLTDLFVAPEASTANCCKEN</sequence>
<dbReference type="EMBL" id="JAACXV010014383">
    <property type="protein sequence ID" value="KAF7267823.1"/>
    <property type="molecule type" value="Genomic_DNA"/>
</dbReference>
<organism evidence="1 2">
    <name type="scientific">Rhynchophorus ferrugineus</name>
    <name type="common">Red palm weevil</name>
    <name type="synonym">Curculio ferrugineus</name>
    <dbReference type="NCBI Taxonomy" id="354439"/>
    <lineage>
        <taxon>Eukaryota</taxon>
        <taxon>Metazoa</taxon>
        <taxon>Ecdysozoa</taxon>
        <taxon>Arthropoda</taxon>
        <taxon>Hexapoda</taxon>
        <taxon>Insecta</taxon>
        <taxon>Pterygota</taxon>
        <taxon>Neoptera</taxon>
        <taxon>Endopterygota</taxon>
        <taxon>Coleoptera</taxon>
        <taxon>Polyphaga</taxon>
        <taxon>Cucujiformia</taxon>
        <taxon>Curculionidae</taxon>
        <taxon>Dryophthorinae</taxon>
        <taxon>Rhynchophorus</taxon>
    </lineage>
</organism>
<evidence type="ECO:0000313" key="2">
    <source>
        <dbReference type="Proteomes" id="UP000625711"/>
    </source>
</evidence>
<dbReference type="Proteomes" id="UP000625711">
    <property type="component" value="Unassembled WGS sequence"/>
</dbReference>
<name>A0A834M1T6_RHYFE</name>
<accession>A0A834M1T6</accession>
<keyword evidence="2" id="KW-1185">Reference proteome</keyword>